<reference evidence="2" key="1">
    <citation type="submission" date="2019-03" db="EMBL/GenBank/DDBJ databases">
        <authorList>
            <person name="Mank J."/>
            <person name="Almeida P."/>
        </authorList>
    </citation>
    <scope>NUCLEOTIDE SEQUENCE</scope>
    <source>
        <strain evidence="2">78183</strain>
    </source>
</reference>
<gene>
    <name evidence="2" type="ORF">SVIM_LOCUS177707</name>
</gene>
<feature type="region of interest" description="Disordered" evidence="1">
    <location>
        <begin position="55"/>
        <end position="86"/>
    </location>
</feature>
<dbReference type="AlphaFoldDB" id="A0A6N2L458"/>
<proteinExistence type="predicted"/>
<evidence type="ECO:0000313" key="2">
    <source>
        <dbReference type="EMBL" id="VFU35674.1"/>
    </source>
</evidence>
<dbReference type="EMBL" id="CAADRP010001112">
    <property type="protein sequence ID" value="VFU35674.1"/>
    <property type="molecule type" value="Genomic_DNA"/>
</dbReference>
<evidence type="ECO:0000256" key="1">
    <source>
        <dbReference type="SAM" id="MobiDB-lite"/>
    </source>
</evidence>
<sequence>MLKNSIVRLKDLVREKALRSVGEERAQCFGIWDQTFQLKFSLDTFGESLVLPSETSGVAAENDSGNEAQAEQNEELEVSKKHSSSM</sequence>
<organism evidence="2">
    <name type="scientific">Salix viminalis</name>
    <name type="common">Common osier</name>
    <name type="synonym">Basket willow</name>
    <dbReference type="NCBI Taxonomy" id="40686"/>
    <lineage>
        <taxon>Eukaryota</taxon>
        <taxon>Viridiplantae</taxon>
        <taxon>Streptophyta</taxon>
        <taxon>Embryophyta</taxon>
        <taxon>Tracheophyta</taxon>
        <taxon>Spermatophyta</taxon>
        <taxon>Magnoliopsida</taxon>
        <taxon>eudicotyledons</taxon>
        <taxon>Gunneridae</taxon>
        <taxon>Pentapetalae</taxon>
        <taxon>rosids</taxon>
        <taxon>fabids</taxon>
        <taxon>Malpighiales</taxon>
        <taxon>Salicaceae</taxon>
        <taxon>Saliceae</taxon>
        <taxon>Salix</taxon>
    </lineage>
</organism>
<name>A0A6N2L458_SALVM</name>
<accession>A0A6N2L458</accession>
<protein>
    <submittedName>
        <fullName evidence="2">Uncharacterized protein</fullName>
    </submittedName>
</protein>